<gene>
    <name evidence="1" type="ORF">KQX54_011465</name>
</gene>
<dbReference type="AlphaFoldDB" id="A0AAV7IJ78"/>
<proteinExistence type="predicted"/>
<dbReference type="EMBL" id="JAHXZJ010001492">
    <property type="protein sequence ID" value="KAH0552511.1"/>
    <property type="molecule type" value="Genomic_DNA"/>
</dbReference>
<dbReference type="Proteomes" id="UP000826195">
    <property type="component" value="Unassembled WGS sequence"/>
</dbReference>
<reference evidence="1 2" key="1">
    <citation type="journal article" date="2021" name="J. Hered.">
        <title>A chromosome-level genome assembly of the parasitoid wasp, Cotesia glomerata (Hymenoptera: Braconidae).</title>
        <authorList>
            <person name="Pinto B.J."/>
            <person name="Weis J.J."/>
            <person name="Gamble T."/>
            <person name="Ode P.J."/>
            <person name="Paul R."/>
            <person name="Zaspel J.M."/>
        </authorList>
    </citation>
    <scope>NUCLEOTIDE SEQUENCE [LARGE SCALE GENOMIC DNA]</scope>
    <source>
        <strain evidence="1">CgM1</strain>
    </source>
</reference>
<keyword evidence="2" id="KW-1185">Reference proteome</keyword>
<evidence type="ECO:0008006" key="3">
    <source>
        <dbReference type="Google" id="ProtNLM"/>
    </source>
</evidence>
<comment type="caution">
    <text evidence="1">The sequence shown here is derived from an EMBL/GenBank/DDBJ whole genome shotgun (WGS) entry which is preliminary data.</text>
</comment>
<accession>A0AAV7IJ78</accession>
<protein>
    <recommendedName>
        <fullName evidence="3">Very-long-chain (3R)-3-hydroxyacyl-CoA dehydratase</fullName>
    </recommendedName>
</protein>
<evidence type="ECO:0000313" key="2">
    <source>
        <dbReference type="Proteomes" id="UP000826195"/>
    </source>
</evidence>
<sequence>MVIKPLVDVNNKTLKSYNQVLKILEHAFIAVYVTPIRYSTFIFNQWRYIHLYVMVNYNDRRPAYSSIVDYYDWMSAYIFISLIELLHVWGAKVGFRCDTSTDFCC</sequence>
<evidence type="ECO:0000313" key="1">
    <source>
        <dbReference type="EMBL" id="KAH0552511.1"/>
    </source>
</evidence>
<name>A0AAV7IJ78_COTGL</name>
<organism evidence="1 2">
    <name type="scientific">Cotesia glomerata</name>
    <name type="common">Lepidopteran parasitic wasp</name>
    <name type="synonym">Apanteles glomeratus</name>
    <dbReference type="NCBI Taxonomy" id="32391"/>
    <lineage>
        <taxon>Eukaryota</taxon>
        <taxon>Metazoa</taxon>
        <taxon>Ecdysozoa</taxon>
        <taxon>Arthropoda</taxon>
        <taxon>Hexapoda</taxon>
        <taxon>Insecta</taxon>
        <taxon>Pterygota</taxon>
        <taxon>Neoptera</taxon>
        <taxon>Endopterygota</taxon>
        <taxon>Hymenoptera</taxon>
        <taxon>Apocrita</taxon>
        <taxon>Ichneumonoidea</taxon>
        <taxon>Braconidae</taxon>
        <taxon>Microgastrinae</taxon>
        <taxon>Cotesia</taxon>
    </lineage>
</organism>